<feature type="transmembrane region" description="Helical" evidence="7">
    <location>
        <begin position="208"/>
        <end position="228"/>
    </location>
</feature>
<evidence type="ECO:0000256" key="3">
    <source>
        <dbReference type="ARBA" id="ARBA00022475"/>
    </source>
</evidence>
<dbReference type="SUPFAM" id="SSF82866">
    <property type="entry name" value="Multidrug efflux transporter AcrB transmembrane domain"/>
    <property type="match status" value="2"/>
</dbReference>
<keyword evidence="3" id="KW-1003">Cell membrane</keyword>
<feature type="transmembrane region" description="Helical" evidence="7">
    <location>
        <begin position="585"/>
        <end position="606"/>
    </location>
</feature>
<dbReference type="EMBL" id="JACHGN010000024">
    <property type="protein sequence ID" value="MBB5138600.1"/>
    <property type="molecule type" value="Genomic_DNA"/>
</dbReference>
<dbReference type="InterPro" id="IPR050545">
    <property type="entry name" value="Mycobact_MmpL"/>
</dbReference>
<organism evidence="9 10">
    <name type="scientific">Thermocatellispora tengchongensis</name>
    <dbReference type="NCBI Taxonomy" id="1073253"/>
    <lineage>
        <taxon>Bacteria</taxon>
        <taxon>Bacillati</taxon>
        <taxon>Actinomycetota</taxon>
        <taxon>Actinomycetes</taxon>
        <taxon>Streptosporangiales</taxon>
        <taxon>Streptosporangiaceae</taxon>
        <taxon>Thermocatellispora</taxon>
    </lineage>
</organism>
<evidence type="ECO:0000256" key="2">
    <source>
        <dbReference type="ARBA" id="ARBA00010157"/>
    </source>
</evidence>
<feature type="transmembrane region" description="Helical" evidence="7">
    <location>
        <begin position="520"/>
        <end position="540"/>
    </location>
</feature>
<proteinExistence type="inferred from homology"/>
<evidence type="ECO:0000256" key="1">
    <source>
        <dbReference type="ARBA" id="ARBA00004651"/>
    </source>
</evidence>
<dbReference type="PROSITE" id="PS50156">
    <property type="entry name" value="SSD"/>
    <property type="match status" value="1"/>
</dbReference>
<dbReference type="Pfam" id="PF03176">
    <property type="entry name" value="MMPL"/>
    <property type="match status" value="2"/>
</dbReference>
<feature type="transmembrane region" description="Helical" evidence="7">
    <location>
        <begin position="279"/>
        <end position="303"/>
    </location>
</feature>
<protein>
    <submittedName>
        <fullName evidence="9">RND superfamily putative drug exporter</fullName>
    </submittedName>
</protein>
<feature type="transmembrane region" description="Helical" evidence="7">
    <location>
        <begin position="627"/>
        <end position="648"/>
    </location>
</feature>
<gene>
    <name evidence="9" type="ORF">HNP84_008354</name>
</gene>
<evidence type="ECO:0000313" key="10">
    <source>
        <dbReference type="Proteomes" id="UP000578449"/>
    </source>
</evidence>
<dbReference type="InterPro" id="IPR000731">
    <property type="entry name" value="SSD"/>
</dbReference>
<feature type="transmembrane region" description="Helical" evidence="7">
    <location>
        <begin position="234"/>
        <end position="258"/>
    </location>
</feature>
<evidence type="ECO:0000259" key="8">
    <source>
        <dbReference type="PROSITE" id="PS50156"/>
    </source>
</evidence>
<evidence type="ECO:0000256" key="6">
    <source>
        <dbReference type="ARBA" id="ARBA00023136"/>
    </source>
</evidence>
<dbReference type="GO" id="GO:0005886">
    <property type="term" value="C:plasma membrane"/>
    <property type="evidence" value="ECO:0007669"/>
    <property type="project" value="UniProtKB-SubCell"/>
</dbReference>
<dbReference type="RefSeq" id="WP_185055465.1">
    <property type="nucleotide sequence ID" value="NZ_BAABIX010000025.1"/>
</dbReference>
<accession>A0A840PLT7</accession>
<feature type="domain" description="SSD" evidence="8">
    <location>
        <begin position="205"/>
        <end position="336"/>
    </location>
</feature>
<feature type="transmembrane region" description="Helical" evidence="7">
    <location>
        <begin position="547"/>
        <end position="565"/>
    </location>
</feature>
<evidence type="ECO:0000256" key="4">
    <source>
        <dbReference type="ARBA" id="ARBA00022692"/>
    </source>
</evidence>
<dbReference type="PANTHER" id="PTHR33406:SF11">
    <property type="entry name" value="MEMBRANE PROTEIN SCO6666-RELATED"/>
    <property type="match status" value="1"/>
</dbReference>
<evidence type="ECO:0000256" key="7">
    <source>
        <dbReference type="SAM" id="Phobius"/>
    </source>
</evidence>
<sequence length="721" mass="75070">MFVVLGRFVRERRRLVLVATAVLTVLAGVWGAGVFSALGGGGYDNPASEAARAAALIEREFGRQDAVDAVVVYRAQGGDLKVDDPAFADVVNAALGAIPPSRVSEVVSYWTPGLTAGKRAELVSRDRTATAVELTVAGETEAERLANFQAVSGALRVEGLDTYLGGGLAGLDQLNTAAASDLTRAELIAMPVLIVLLIVLLRGVVAGLLPLLTGVIAILGAMALLRAVTYVTDVSIFALNIATLLGLGLAIDYGLFVVNRFREELARGRDVPDALTKTVATAGPTVAFSGVLIAIAFSGMLFFPTAALRSIGWGGIAIVLVDVLAALVVLPALLAVLGRRVDALRLPGRRTAAAGGRWAGIAAVVMRRPLAWLLAVGAVLLVAGAPLASLQPGTVNHRYLPPGSDDLMVVKILDEEFASRGKYYVDVAVSGDVARTELDRYAADLARLPGAFGAEVFRTSGDVGHVRVGVIGEPDTDVNLQLVREIRALPEPRGAGEVLVGGQPAATVDNVEALVTSAPLALLFVAALTFVVLFCAFGSLILPIKALLAAFLSLGASAGVMIWGIQDGALAPLLGFTPAGTTDLGNLMIVLLIIFGLATDYELFLVSRIREEYLATGDNARSVATGLQRTGSIITSAAVLLGVVLATMGLTSSGLVLTTIGVGMTVALVVDATLVRTILVPATMRLLGDRNWWLPSPLRRLHDRVGLSEEDHSDPAPAPAR</sequence>
<evidence type="ECO:0000256" key="5">
    <source>
        <dbReference type="ARBA" id="ARBA00022989"/>
    </source>
</evidence>
<dbReference type="Gene3D" id="1.20.1640.10">
    <property type="entry name" value="Multidrug efflux transporter AcrB transmembrane domain"/>
    <property type="match status" value="2"/>
</dbReference>
<dbReference type="PANTHER" id="PTHR33406">
    <property type="entry name" value="MEMBRANE PROTEIN MJ1562-RELATED"/>
    <property type="match status" value="1"/>
</dbReference>
<dbReference type="Proteomes" id="UP000578449">
    <property type="component" value="Unassembled WGS sequence"/>
</dbReference>
<keyword evidence="5 7" id="KW-1133">Transmembrane helix</keyword>
<feature type="transmembrane region" description="Helical" evidence="7">
    <location>
        <begin position="370"/>
        <end position="390"/>
    </location>
</feature>
<feature type="transmembrane region" description="Helical" evidence="7">
    <location>
        <begin position="182"/>
        <end position="201"/>
    </location>
</feature>
<keyword evidence="10" id="KW-1185">Reference proteome</keyword>
<feature type="transmembrane region" description="Helical" evidence="7">
    <location>
        <begin position="315"/>
        <end position="337"/>
    </location>
</feature>
<dbReference type="InterPro" id="IPR004869">
    <property type="entry name" value="MMPL_dom"/>
</dbReference>
<dbReference type="AlphaFoldDB" id="A0A840PLT7"/>
<name>A0A840PLT7_9ACTN</name>
<feature type="transmembrane region" description="Helical" evidence="7">
    <location>
        <begin position="654"/>
        <end position="675"/>
    </location>
</feature>
<comment type="caution">
    <text evidence="9">The sequence shown here is derived from an EMBL/GenBank/DDBJ whole genome shotgun (WGS) entry which is preliminary data.</text>
</comment>
<comment type="similarity">
    <text evidence="2">Belongs to the resistance-nodulation-cell division (RND) (TC 2.A.6) family. MmpL subfamily.</text>
</comment>
<keyword evidence="6 7" id="KW-0472">Membrane</keyword>
<keyword evidence="4 7" id="KW-0812">Transmembrane</keyword>
<comment type="subcellular location">
    <subcellularLocation>
        <location evidence="1">Cell membrane</location>
        <topology evidence="1">Multi-pass membrane protein</topology>
    </subcellularLocation>
</comment>
<evidence type="ECO:0000313" key="9">
    <source>
        <dbReference type="EMBL" id="MBB5138600.1"/>
    </source>
</evidence>
<reference evidence="9 10" key="1">
    <citation type="submission" date="2020-08" db="EMBL/GenBank/DDBJ databases">
        <title>Genomic Encyclopedia of Type Strains, Phase IV (KMG-IV): sequencing the most valuable type-strain genomes for metagenomic binning, comparative biology and taxonomic classification.</title>
        <authorList>
            <person name="Goeker M."/>
        </authorList>
    </citation>
    <scope>NUCLEOTIDE SEQUENCE [LARGE SCALE GENOMIC DNA]</scope>
    <source>
        <strain evidence="9 10">DSM 45615</strain>
    </source>
</reference>